<dbReference type="EMBL" id="LAFY01000359">
    <property type="protein sequence ID" value="KJX99251.1"/>
    <property type="molecule type" value="Genomic_DNA"/>
</dbReference>
<dbReference type="InterPro" id="IPR018839">
    <property type="entry name" value="Tscrpt-silencing_Clr2_C"/>
</dbReference>
<dbReference type="PANTHER" id="PTHR38046:SF1">
    <property type="entry name" value="CRYPTIC LOCI REGULATOR 2"/>
    <property type="match status" value="1"/>
</dbReference>
<dbReference type="GO" id="GO:0033553">
    <property type="term" value="C:rDNA heterochromatin"/>
    <property type="evidence" value="ECO:0007669"/>
    <property type="project" value="TreeGrafter"/>
</dbReference>
<dbReference type="InterPro" id="IPR031915">
    <property type="entry name" value="Clr2_N"/>
</dbReference>
<dbReference type="Pfam" id="PF16761">
    <property type="entry name" value="Clr2_transil"/>
    <property type="match status" value="1"/>
</dbReference>
<feature type="compositionally biased region" description="Gly residues" evidence="1">
    <location>
        <begin position="624"/>
        <end position="650"/>
    </location>
</feature>
<accession>A0A0F4GPB4</accession>
<evidence type="ECO:0000259" key="3">
    <source>
        <dbReference type="Pfam" id="PF16761"/>
    </source>
</evidence>
<name>A0A0F4GPB4_9PEZI</name>
<dbReference type="GO" id="GO:0070824">
    <property type="term" value="C:SHREC complex"/>
    <property type="evidence" value="ECO:0007669"/>
    <property type="project" value="InterPro"/>
</dbReference>
<keyword evidence="5" id="KW-1185">Reference proteome</keyword>
<dbReference type="GO" id="GO:0030466">
    <property type="term" value="P:silent mating-type cassette heterochromatin formation"/>
    <property type="evidence" value="ECO:0007669"/>
    <property type="project" value="TreeGrafter"/>
</dbReference>
<dbReference type="STRING" id="1047168.A0A0F4GPB4"/>
<feature type="domain" description="Cryptic loci regulator 2 C-terminal" evidence="2">
    <location>
        <begin position="388"/>
        <end position="504"/>
    </location>
</feature>
<evidence type="ECO:0000313" key="5">
    <source>
        <dbReference type="Proteomes" id="UP000033647"/>
    </source>
</evidence>
<organism evidence="4 5">
    <name type="scientific">Zymoseptoria brevis</name>
    <dbReference type="NCBI Taxonomy" id="1047168"/>
    <lineage>
        <taxon>Eukaryota</taxon>
        <taxon>Fungi</taxon>
        <taxon>Dikarya</taxon>
        <taxon>Ascomycota</taxon>
        <taxon>Pezizomycotina</taxon>
        <taxon>Dothideomycetes</taxon>
        <taxon>Dothideomycetidae</taxon>
        <taxon>Mycosphaerellales</taxon>
        <taxon>Mycosphaerellaceae</taxon>
        <taxon>Zymoseptoria</taxon>
    </lineage>
</organism>
<evidence type="ECO:0000256" key="1">
    <source>
        <dbReference type="SAM" id="MobiDB-lite"/>
    </source>
</evidence>
<dbReference type="AlphaFoldDB" id="A0A0F4GPB4"/>
<feature type="region of interest" description="Disordered" evidence="1">
    <location>
        <begin position="181"/>
        <end position="240"/>
    </location>
</feature>
<comment type="caution">
    <text evidence="4">The sequence shown here is derived from an EMBL/GenBank/DDBJ whole genome shotgun (WGS) entry which is preliminary data.</text>
</comment>
<reference evidence="4 5" key="1">
    <citation type="submission" date="2015-03" db="EMBL/GenBank/DDBJ databases">
        <title>RNA-seq based gene annotation and comparative genomics of four Zymoseptoria species reveal species-specific pathogenicity related genes and transposable element activity.</title>
        <authorList>
            <person name="Grandaubert J."/>
            <person name="Bhattacharyya A."/>
            <person name="Stukenbrock E.H."/>
        </authorList>
    </citation>
    <scope>NUCLEOTIDE SEQUENCE [LARGE SCALE GENOMIC DNA]</scope>
    <source>
        <strain evidence="4 5">Zb18110</strain>
    </source>
</reference>
<feature type="region of interest" description="Disordered" evidence="1">
    <location>
        <begin position="19"/>
        <end position="44"/>
    </location>
</feature>
<feature type="region of interest" description="Disordered" evidence="1">
    <location>
        <begin position="111"/>
        <end position="135"/>
    </location>
</feature>
<dbReference type="GO" id="GO:0031934">
    <property type="term" value="C:mating-type region heterochromatin"/>
    <property type="evidence" value="ECO:0007669"/>
    <property type="project" value="TreeGrafter"/>
</dbReference>
<dbReference type="Pfam" id="PF10383">
    <property type="entry name" value="Clr2"/>
    <property type="match status" value="1"/>
</dbReference>
<gene>
    <name evidence="4" type="ORF">TI39_contig367g00009</name>
</gene>
<feature type="compositionally biased region" description="Low complexity" evidence="1">
    <location>
        <begin position="213"/>
        <end position="228"/>
    </location>
</feature>
<dbReference type="PANTHER" id="PTHR38046">
    <property type="entry name" value="CRYPTIC LOCI REGULATOR 2"/>
    <property type="match status" value="1"/>
</dbReference>
<protein>
    <submittedName>
        <fullName evidence="4">Transcription-silencing protein Clr2</fullName>
    </submittedName>
</protein>
<dbReference type="Proteomes" id="UP000033647">
    <property type="component" value="Unassembled WGS sequence"/>
</dbReference>
<feature type="compositionally biased region" description="Polar residues" evidence="1">
    <location>
        <begin position="186"/>
        <end position="196"/>
    </location>
</feature>
<proteinExistence type="predicted"/>
<sequence length="650" mass="71774">MAPFYPIYIRRSDGKLAVTAHSRKETNEPTAEQLDQKPDKNGISDYYRQVQPDEPKHLDWRRKIGGMLARELRYKDKNADSGYILATFPENYRLYEHVKRKEVDGKLEIKSKTHAAGGNDRQDAYLYGHPQGRKKRYRSPADFFAHVLWLATDESGDPDNCSCKICSPEDLESLGIKPRPVEAPKSAQQPVSRPTSTQPPKPAVKQEQSITHRPQAQVQIPQAQSQRPSPTPLPPKQSEDQYIDSQYNTFMYRPGELVWFQRGSVSWGLGAILRRWYNPPGSSSKHYSIQPLTYPPFDYPPRYPRKVTQSDEAAIRPWLAWSVPKFTHDSINQLAHPPTYENADWRGLLEKRYGPGDPEVDGSILAAKMVDASYTLIPPISPSTHPPGLYLGCEKVWLGDPLRLHQGSGTDILVLHAILPSSNPSQPPTLQGDIYTLLTTKHSDPSLPTPASLHANPQLPTRLTSDLAFRNARSIPARHIASYWSLRHPRATVPLSGIKGRWYEASRILPNVLEASKWEEAQRKGEIGEASLWMNGRGDCINSNRTEGMPVLPRVDVMRGTRGEAFGRSLPEGVSFWEGVKIPSEGEDRQGGNGDDGEVGIDPRFDTAEGGGGSGFEELMDLDGGAGGGGGGGDHAPSGGGNGGGGGGYY</sequence>
<evidence type="ECO:0000259" key="2">
    <source>
        <dbReference type="Pfam" id="PF10383"/>
    </source>
</evidence>
<feature type="region of interest" description="Disordered" evidence="1">
    <location>
        <begin position="583"/>
        <end position="650"/>
    </location>
</feature>
<feature type="domain" description="Cryptic loci regulator 2 N-terminal" evidence="3">
    <location>
        <begin position="83"/>
        <end position="166"/>
    </location>
</feature>
<evidence type="ECO:0000313" key="4">
    <source>
        <dbReference type="EMBL" id="KJX99251.1"/>
    </source>
</evidence>
<dbReference type="OrthoDB" id="2421327at2759"/>
<dbReference type="InterPro" id="IPR038986">
    <property type="entry name" value="Clr2"/>
</dbReference>